<evidence type="ECO:0000256" key="5">
    <source>
        <dbReference type="RuleBase" id="RU365068"/>
    </source>
</evidence>
<dbReference type="GO" id="GO:0003723">
    <property type="term" value="F:RNA binding"/>
    <property type="evidence" value="ECO:0007669"/>
    <property type="project" value="UniProtKB-UniRule"/>
</dbReference>
<sequence length="144" mass="16233">MARGIDLPEVHWVLQFDPPTTATSFIHRCGRTARCGEHGKAVLMVSDTELSYVDFLRINQKVELDEISPESFVSMGRLVSADFKSYTDDQLRKLVQAKAVRDKLIHYSIFIGSSIQDWSMKEACKHLCPTFSSIENTSATSCSR</sequence>
<comment type="catalytic activity">
    <reaction evidence="5">
        <text>ATP + H2O = ADP + phosphate + H(+)</text>
        <dbReference type="Rhea" id="RHEA:13065"/>
        <dbReference type="ChEBI" id="CHEBI:15377"/>
        <dbReference type="ChEBI" id="CHEBI:15378"/>
        <dbReference type="ChEBI" id="CHEBI:30616"/>
        <dbReference type="ChEBI" id="CHEBI:43474"/>
        <dbReference type="ChEBI" id="CHEBI:456216"/>
        <dbReference type="EC" id="3.6.4.13"/>
    </reaction>
</comment>
<dbReference type="InterPro" id="IPR001650">
    <property type="entry name" value="Helicase_C-like"/>
</dbReference>
<dbReference type="InterPro" id="IPR027417">
    <property type="entry name" value="P-loop_NTPase"/>
</dbReference>
<evidence type="ECO:0000256" key="1">
    <source>
        <dbReference type="ARBA" id="ARBA00022741"/>
    </source>
</evidence>
<evidence type="ECO:0000256" key="4">
    <source>
        <dbReference type="ARBA" id="ARBA00022884"/>
    </source>
</evidence>
<keyword evidence="1 5" id="KW-0547">Nucleotide-binding</keyword>
<keyword evidence="2 5" id="KW-0378">Hydrolase</keyword>
<dbReference type="SUPFAM" id="SSF52540">
    <property type="entry name" value="P-loop containing nucleoside triphosphate hydrolases"/>
    <property type="match status" value="1"/>
</dbReference>
<dbReference type="Proteomes" id="UP001626550">
    <property type="component" value="Unassembled WGS sequence"/>
</dbReference>
<dbReference type="Pfam" id="PF00271">
    <property type="entry name" value="Helicase_C"/>
    <property type="match status" value="1"/>
</dbReference>
<proteinExistence type="inferred from homology"/>
<reference evidence="7 8" key="1">
    <citation type="submission" date="2024-11" db="EMBL/GenBank/DDBJ databases">
        <title>Adaptive evolution of stress response genes in parasites aligns with host niche diversity.</title>
        <authorList>
            <person name="Hahn C."/>
            <person name="Resl P."/>
        </authorList>
    </citation>
    <scope>NUCLEOTIDE SEQUENCE [LARGE SCALE GENOMIC DNA]</scope>
    <source>
        <strain evidence="7">EGGRZ-B1_66</strain>
        <tissue evidence="7">Body</tissue>
    </source>
</reference>
<dbReference type="GO" id="GO:0016787">
    <property type="term" value="F:hydrolase activity"/>
    <property type="evidence" value="ECO:0007669"/>
    <property type="project" value="UniProtKB-KW"/>
</dbReference>
<dbReference type="EC" id="3.6.4.13" evidence="5"/>
<keyword evidence="5 7" id="KW-0347">Helicase</keyword>
<gene>
    <name evidence="7" type="primary">DDX55_1</name>
    <name evidence="7" type="ORF">Ciccas_004293</name>
</gene>
<evidence type="ECO:0000256" key="2">
    <source>
        <dbReference type="ARBA" id="ARBA00022801"/>
    </source>
</evidence>
<dbReference type="AlphaFoldDB" id="A0ABD2QBW6"/>
<evidence type="ECO:0000313" key="8">
    <source>
        <dbReference type="Proteomes" id="UP001626550"/>
    </source>
</evidence>
<keyword evidence="3 5" id="KW-0067">ATP-binding</keyword>
<keyword evidence="8" id="KW-1185">Reference proteome</keyword>
<dbReference type="PANTHER" id="PTHR24031">
    <property type="entry name" value="RNA HELICASE"/>
    <property type="match status" value="1"/>
</dbReference>
<comment type="function">
    <text evidence="5">RNA helicase.</text>
</comment>
<feature type="domain" description="Helicase C-terminal" evidence="6">
    <location>
        <begin position="1"/>
        <end position="79"/>
    </location>
</feature>
<dbReference type="GO" id="GO:0005524">
    <property type="term" value="F:ATP binding"/>
    <property type="evidence" value="ECO:0007669"/>
    <property type="project" value="UniProtKB-UniRule"/>
</dbReference>
<name>A0ABD2QBW6_9PLAT</name>
<dbReference type="PROSITE" id="PS51194">
    <property type="entry name" value="HELICASE_CTER"/>
    <property type="match status" value="1"/>
</dbReference>
<dbReference type="EMBL" id="JBJKFK010000439">
    <property type="protein sequence ID" value="KAL3317055.1"/>
    <property type="molecule type" value="Genomic_DNA"/>
</dbReference>
<comment type="domain">
    <text evidence="5">The Q motif is unique to and characteristic of the DEAD box family of RNA helicases and controls ATP binding and hydrolysis.</text>
</comment>
<dbReference type="Gene3D" id="3.40.50.300">
    <property type="entry name" value="P-loop containing nucleotide triphosphate hydrolases"/>
    <property type="match status" value="1"/>
</dbReference>
<comment type="caution">
    <text evidence="7">The sequence shown here is derived from an EMBL/GenBank/DDBJ whole genome shotgun (WGS) entry which is preliminary data.</text>
</comment>
<protein>
    <recommendedName>
        <fullName evidence="5">ATP-dependent RNA helicase</fullName>
        <ecNumber evidence="5">3.6.4.13</ecNumber>
    </recommendedName>
</protein>
<keyword evidence="4 5" id="KW-0694">RNA-binding</keyword>
<evidence type="ECO:0000313" key="7">
    <source>
        <dbReference type="EMBL" id="KAL3317055.1"/>
    </source>
</evidence>
<dbReference type="GO" id="GO:0003724">
    <property type="term" value="F:RNA helicase activity"/>
    <property type="evidence" value="ECO:0007669"/>
    <property type="project" value="UniProtKB-EC"/>
</dbReference>
<evidence type="ECO:0000256" key="3">
    <source>
        <dbReference type="ARBA" id="ARBA00022840"/>
    </source>
</evidence>
<comment type="similarity">
    <text evidence="5">Belongs to the DEAD box helicase family.</text>
</comment>
<evidence type="ECO:0000259" key="6">
    <source>
        <dbReference type="PROSITE" id="PS51194"/>
    </source>
</evidence>
<organism evidence="7 8">
    <name type="scientific">Cichlidogyrus casuarinus</name>
    <dbReference type="NCBI Taxonomy" id="1844966"/>
    <lineage>
        <taxon>Eukaryota</taxon>
        <taxon>Metazoa</taxon>
        <taxon>Spiralia</taxon>
        <taxon>Lophotrochozoa</taxon>
        <taxon>Platyhelminthes</taxon>
        <taxon>Monogenea</taxon>
        <taxon>Monopisthocotylea</taxon>
        <taxon>Dactylogyridea</taxon>
        <taxon>Ancyrocephalidae</taxon>
        <taxon>Cichlidogyrus</taxon>
    </lineage>
</organism>
<accession>A0ABD2QBW6</accession>